<dbReference type="EMBL" id="GL349575">
    <property type="protein sequence ID" value="EFI47499.1"/>
    <property type="molecule type" value="Genomic_DNA"/>
</dbReference>
<accession>D7NG00</accession>
<name>D7NG00_9BACT</name>
<dbReference type="HOGENOM" id="CLU_1208922_0_0_10"/>
<organism evidence="2 3">
    <name type="scientific">Segatella oris C735</name>
    <dbReference type="NCBI Taxonomy" id="563008"/>
    <lineage>
        <taxon>Bacteria</taxon>
        <taxon>Pseudomonadati</taxon>
        <taxon>Bacteroidota</taxon>
        <taxon>Bacteroidia</taxon>
        <taxon>Bacteroidales</taxon>
        <taxon>Prevotellaceae</taxon>
        <taxon>Segatella</taxon>
    </lineage>
</organism>
<keyword evidence="1" id="KW-0732">Signal</keyword>
<evidence type="ECO:0000313" key="2">
    <source>
        <dbReference type="EMBL" id="EFI47499.1"/>
    </source>
</evidence>
<gene>
    <name evidence="2" type="ORF">HMPREF0665_02501</name>
</gene>
<dbReference type="PROSITE" id="PS51257">
    <property type="entry name" value="PROKAR_LIPOPROTEIN"/>
    <property type="match status" value="1"/>
</dbReference>
<dbReference type="AlphaFoldDB" id="D7NG00"/>
<feature type="chain" id="PRO_5003104498" description="Lipoprotein" evidence="1">
    <location>
        <begin position="23"/>
        <end position="250"/>
    </location>
</feature>
<proteinExistence type="predicted"/>
<sequence length="250" mass="29538">MMKKRLCCLCSMLIGVAIACHAQRIETSRQTIKGDFDNDRREDRLSMVCKTHYEKGEEDSETWYFSRITIDGKIVLGNKRTLYFTDTEPLDAVMGGTLNYFSPRSGVLLRVLRVSRGSTVALTYDYYLYDVALQDWYRYKTVTYDQATWKEVSVGFEYYDKARKPLVGTELQVLPVSHEDPMLPKNPLKYLIRETEKKHYPKSYYDFVSCIEVLNHIDKRRYRKEIKNFAKRLKSHDARWGNYIVSTYFK</sequence>
<evidence type="ECO:0008006" key="4">
    <source>
        <dbReference type="Google" id="ProtNLM"/>
    </source>
</evidence>
<dbReference type="Proteomes" id="UP000003805">
    <property type="component" value="Unassembled WGS sequence"/>
</dbReference>
<evidence type="ECO:0000313" key="3">
    <source>
        <dbReference type="Proteomes" id="UP000003805"/>
    </source>
</evidence>
<protein>
    <recommendedName>
        <fullName evidence="4">Lipoprotein</fullName>
    </recommendedName>
</protein>
<evidence type="ECO:0000256" key="1">
    <source>
        <dbReference type="SAM" id="SignalP"/>
    </source>
</evidence>
<feature type="signal peptide" evidence="1">
    <location>
        <begin position="1"/>
        <end position="22"/>
    </location>
</feature>
<reference evidence="2 3" key="1">
    <citation type="submission" date="2010-02" db="EMBL/GenBank/DDBJ databases">
        <title>The Genome Sequence of Prevotella oris strain C735.</title>
        <authorList>
            <consortium name="The Broad Institute Genome Sequencing Platform"/>
            <person name="Ward D."/>
            <person name="Feldgarden M."/>
            <person name="Earl A."/>
            <person name="Young S.K."/>
            <person name="Zeng Q."/>
            <person name="Koehrsen M."/>
            <person name="Alvarado L."/>
            <person name="Berlin A."/>
            <person name="Bochicchio J."/>
            <person name="Borenstein D."/>
            <person name="Chapman S.B."/>
            <person name="Chen Z."/>
            <person name="Engels R."/>
            <person name="Freedman E."/>
            <person name="Gellesch M."/>
            <person name="Goldberg J."/>
            <person name="Griggs A."/>
            <person name="Gujja S."/>
            <person name="Heilman E."/>
            <person name="Heiman D."/>
            <person name="Hepburn T."/>
            <person name="Howarth C."/>
            <person name="Jen D."/>
            <person name="Larson L."/>
            <person name="Mehta T."/>
            <person name="Park D."/>
            <person name="Pearson M."/>
            <person name="Roberts A."/>
            <person name="Saif S."/>
            <person name="Shea T."/>
            <person name="Shenoy N."/>
            <person name="Sisk P."/>
            <person name="Stolte C."/>
            <person name="Sykes S."/>
            <person name="Thomson T."/>
            <person name="Walk T."/>
            <person name="White J."/>
            <person name="Yandava C."/>
            <person name="Sibley C.D."/>
            <person name="Field T.R."/>
            <person name="Grinwis M."/>
            <person name="Eshaghurshan C.S."/>
            <person name="Surette M.G."/>
            <person name="Haas B."/>
            <person name="Nusbaum C."/>
            <person name="Birren B."/>
        </authorList>
    </citation>
    <scope>NUCLEOTIDE SEQUENCE [LARGE SCALE GENOMIC DNA]</scope>
    <source>
        <strain evidence="2 3">C735</strain>
    </source>
</reference>
<keyword evidence="3" id="KW-1185">Reference proteome</keyword>